<accession>A0A328B424</accession>
<feature type="compositionally biased region" description="Low complexity" evidence="1">
    <location>
        <begin position="124"/>
        <end position="139"/>
    </location>
</feature>
<sequence>MLRSSFVFAALAAALAFGPAAQTQAQMPAPAAPAPSHPAYGQQQLDAFARATVDIQALGSQDPDAMTRSIQANGLSVEQYNEMGDAMRGDPALAASLDPFLQHARVERVASDAAAGRYQPHPGAAATSSRASRTRAASSHVSSGKASRHGKRHATSAHRSASSRHHVGKTSRTTGHHATARHSASRHAATHTTHKPATRRHRKS</sequence>
<dbReference type="AlphaFoldDB" id="A0A328B424"/>
<feature type="compositionally biased region" description="Basic residues" evidence="1">
    <location>
        <begin position="146"/>
        <end position="204"/>
    </location>
</feature>
<feature type="region of interest" description="Disordered" evidence="1">
    <location>
        <begin position="113"/>
        <end position="204"/>
    </location>
</feature>
<gene>
    <name evidence="3" type="ORF">DJ021_08055</name>
</gene>
<name>A0A328B424_9CAUL</name>
<keyword evidence="4" id="KW-1185">Reference proteome</keyword>
<feature type="signal peptide" evidence="2">
    <location>
        <begin position="1"/>
        <end position="25"/>
    </location>
</feature>
<evidence type="ECO:0000313" key="4">
    <source>
        <dbReference type="Proteomes" id="UP000249842"/>
    </source>
</evidence>
<dbReference type="RefSeq" id="WP_111457051.1">
    <property type="nucleotide sequence ID" value="NZ_QFYP01000001.1"/>
</dbReference>
<organism evidence="3 4">
    <name type="scientific">Phenylobacterium hankyongense</name>
    <dbReference type="NCBI Taxonomy" id="1813876"/>
    <lineage>
        <taxon>Bacteria</taxon>
        <taxon>Pseudomonadati</taxon>
        <taxon>Pseudomonadota</taxon>
        <taxon>Alphaproteobacteria</taxon>
        <taxon>Caulobacterales</taxon>
        <taxon>Caulobacteraceae</taxon>
        <taxon>Phenylobacterium</taxon>
    </lineage>
</organism>
<feature type="chain" id="PRO_5016381783" description="DUF4168 domain-containing protein" evidence="2">
    <location>
        <begin position="26"/>
        <end position="204"/>
    </location>
</feature>
<keyword evidence="2" id="KW-0732">Signal</keyword>
<reference evidence="4" key="1">
    <citation type="submission" date="2018-05" db="EMBL/GenBank/DDBJ databases">
        <authorList>
            <person name="Li X."/>
        </authorList>
    </citation>
    <scope>NUCLEOTIDE SEQUENCE [LARGE SCALE GENOMIC DNA]</scope>
    <source>
        <strain evidence="4">HKS-05</strain>
    </source>
</reference>
<comment type="caution">
    <text evidence="3">The sequence shown here is derived from an EMBL/GenBank/DDBJ whole genome shotgun (WGS) entry which is preliminary data.</text>
</comment>
<dbReference type="Proteomes" id="UP000249842">
    <property type="component" value="Unassembled WGS sequence"/>
</dbReference>
<dbReference type="OrthoDB" id="9990831at2"/>
<protein>
    <recommendedName>
        <fullName evidence="5">DUF4168 domain-containing protein</fullName>
    </recommendedName>
</protein>
<evidence type="ECO:0000256" key="2">
    <source>
        <dbReference type="SAM" id="SignalP"/>
    </source>
</evidence>
<evidence type="ECO:0000256" key="1">
    <source>
        <dbReference type="SAM" id="MobiDB-lite"/>
    </source>
</evidence>
<evidence type="ECO:0008006" key="5">
    <source>
        <dbReference type="Google" id="ProtNLM"/>
    </source>
</evidence>
<evidence type="ECO:0000313" key="3">
    <source>
        <dbReference type="EMBL" id="RAK59758.1"/>
    </source>
</evidence>
<proteinExistence type="predicted"/>
<dbReference type="EMBL" id="QFYP01000001">
    <property type="protein sequence ID" value="RAK59758.1"/>
    <property type="molecule type" value="Genomic_DNA"/>
</dbReference>